<dbReference type="AlphaFoldDB" id="A0A6G7VGS3"/>
<protein>
    <submittedName>
        <fullName evidence="1">Uncharacterized protein</fullName>
    </submittedName>
</protein>
<dbReference type="KEGG" id="cjap:GWK36_02110"/>
<organism evidence="1 2">
    <name type="scientific">Caldichromatium japonicum</name>
    <dbReference type="NCBI Taxonomy" id="2699430"/>
    <lineage>
        <taxon>Bacteria</taxon>
        <taxon>Pseudomonadati</taxon>
        <taxon>Pseudomonadota</taxon>
        <taxon>Gammaproteobacteria</taxon>
        <taxon>Chromatiales</taxon>
        <taxon>Chromatiaceae</taxon>
        <taxon>Caldichromatium</taxon>
    </lineage>
</organism>
<name>A0A6G7VGS3_9GAMM</name>
<dbReference type="Proteomes" id="UP000502699">
    <property type="component" value="Chromosome"/>
</dbReference>
<proteinExistence type="predicted"/>
<dbReference type="EMBL" id="CP048029">
    <property type="protein sequence ID" value="QIK39065.1"/>
    <property type="molecule type" value="Genomic_DNA"/>
</dbReference>
<reference evidence="2" key="1">
    <citation type="submission" date="2020-01" db="EMBL/GenBank/DDBJ databases">
        <title>Caldichromatium gen. nov., sp. nov., a thermophilic purple sulfur bacterium member of the family Chromatiaceae isolated from Nakabusa hot spring, Japan.</title>
        <authorList>
            <person name="Saini M.K."/>
            <person name="Hanada S."/>
            <person name="Tank M."/>
        </authorList>
    </citation>
    <scope>NUCLEOTIDE SEQUENCE [LARGE SCALE GENOMIC DNA]</scope>
    <source>
        <strain evidence="2">No.7</strain>
    </source>
</reference>
<evidence type="ECO:0000313" key="2">
    <source>
        <dbReference type="Proteomes" id="UP000502699"/>
    </source>
</evidence>
<keyword evidence="2" id="KW-1185">Reference proteome</keyword>
<accession>A0A6G7VGS3</accession>
<gene>
    <name evidence="1" type="ORF">GWK36_02110</name>
</gene>
<evidence type="ECO:0000313" key="1">
    <source>
        <dbReference type="EMBL" id="QIK39065.1"/>
    </source>
</evidence>
<sequence length="80" mass="9246">MDDPCDCRTARIRLAKLESDIAYFQTRLQLIGELNSTHRLAQHKVFKLLLKSAARELFNARRRKSRGGKEDVLLSPEAMF</sequence>